<evidence type="ECO:0000256" key="1">
    <source>
        <dbReference type="SAM" id="Phobius"/>
    </source>
</evidence>
<proteinExistence type="predicted"/>
<gene>
    <name evidence="2" type="ORF">FLO80_17385</name>
</gene>
<reference evidence="2 3" key="1">
    <citation type="submission" date="2019-07" db="EMBL/GenBank/DDBJ databases">
        <title>Aquicoccus porphyridii gen. nov., sp. nov., isolated from a small marine red alga, Porphyridium marinum.</title>
        <authorList>
            <person name="Liu L."/>
        </authorList>
    </citation>
    <scope>NUCLEOTIDE SEQUENCE [LARGE SCALE GENOMIC DNA]</scope>
    <source>
        <strain evidence="2 3">L1 8-17</strain>
    </source>
</reference>
<dbReference type="EMBL" id="VINQ01000017">
    <property type="protein sequence ID" value="KAA0910253.1"/>
    <property type="molecule type" value="Genomic_DNA"/>
</dbReference>
<feature type="transmembrane region" description="Helical" evidence="1">
    <location>
        <begin position="6"/>
        <end position="23"/>
    </location>
</feature>
<evidence type="ECO:0000313" key="3">
    <source>
        <dbReference type="Proteomes" id="UP000325291"/>
    </source>
</evidence>
<dbReference type="RefSeq" id="WP_111364704.1">
    <property type="nucleotide sequence ID" value="NZ_VINQ01000017.1"/>
</dbReference>
<accession>A0A5A9YZ87</accession>
<sequence>MGWDVWWVWMAGAIVLAILEVLAPGYVFLGFAVGAAVIGFLLLLGGGVAAWLGGSLAMTVLMFAIFSLVAWLVMRKVVGVRKGQTRIWDKDINED</sequence>
<name>A0A5A9YZ87_9RHOB</name>
<dbReference type="AlphaFoldDB" id="A0A5A9YZ87"/>
<evidence type="ECO:0008006" key="4">
    <source>
        <dbReference type="Google" id="ProtNLM"/>
    </source>
</evidence>
<comment type="caution">
    <text evidence="2">The sequence shown here is derived from an EMBL/GenBank/DDBJ whole genome shotgun (WGS) entry which is preliminary data.</text>
</comment>
<keyword evidence="1" id="KW-0812">Transmembrane</keyword>
<feature type="transmembrane region" description="Helical" evidence="1">
    <location>
        <begin position="56"/>
        <end position="74"/>
    </location>
</feature>
<dbReference type="Proteomes" id="UP000325291">
    <property type="component" value="Unassembled WGS sequence"/>
</dbReference>
<organism evidence="2 3">
    <name type="scientific">Aquicoccus porphyridii</name>
    <dbReference type="NCBI Taxonomy" id="1852029"/>
    <lineage>
        <taxon>Bacteria</taxon>
        <taxon>Pseudomonadati</taxon>
        <taxon>Pseudomonadota</taxon>
        <taxon>Alphaproteobacteria</taxon>
        <taxon>Rhodobacterales</taxon>
        <taxon>Paracoccaceae</taxon>
        <taxon>Aquicoccus</taxon>
    </lineage>
</organism>
<keyword evidence="1" id="KW-1133">Transmembrane helix</keyword>
<feature type="transmembrane region" description="Helical" evidence="1">
    <location>
        <begin position="28"/>
        <end position="50"/>
    </location>
</feature>
<evidence type="ECO:0000313" key="2">
    <source>
        <dbReference type="EMBL" id="KAA0910253.1"/>
    </source>
</evidence>
<protein>
    <recommendedName>
        <fullName evidence="4">NfeD family protein</fullName>
    </recommendedName>
</protein>
<keyword evidence="3" id="KW-1185">Reference proteome</keyword>
<keyword evidence="1" id="KW-0472">Membrane</keyword>